<dbReference type="InterPro" id="IPR005925">
    <property type="entry name" value="Agmatinase-rel"/>
</dbReference>
<comment type="similarity">
    <text evidence="1">Belongs to the arginase family. Agmatinase subfamily.</text>
</comment>
<dbReference type="NCBIfam" id="TIGR01230">
    <property type="entry name" value="agmatinase"/>
    <property type="match status" value="1"/>
</dbReference>
<dbReference type="PROSITE" id="PS51409">
    <property type="entry name" value="ARGINASE_2"/>
    <property type="match status" value="1"/>
</dbReference>
<evidence type="ECO:0008006" key="6">
    <source>
        <dbReference type="Google" id="ProtNLM"/>
    </source>
</evidence>
<evidence type="ECO:0000256" key="2">
    <source>
        <dbReference type="ARBA" id="ARBA00022723"/>
    </source>
</evidence>
<gene>
    <name evidence="5" type="ORF">METZ01_LOCUS121615</name>
</gene>
<accession>A0A381XWG5</accession>
<dbReference type="GO" id="GO:0008783">
    <property type="term" value="F:agmatinase activity"/>
    <property type="evidence" value="ECO:0007669"/>
    <property type="project" value="TreeGrafter"/>
</dbReference>
<dbReference type="AlphaFoldDB" id="A0A381XWG5"/>
<dbReference type="SUPFAM" id="SSF52768">
    <property type="entry name" value="Arginase/deacetylase"/>
    <property type="match status" value="1"/>
</dbReference>
<dbReference type="PIRSF" id="PIRSF036979">
    <property type="entry name" value="Arginase"/>
    <property type="match status" value="1"/>
</dbReference>
<dbReference type="InterPro" id="IPR006035">
    <property type="entry name" value="Ureohydrolase"/>
</dbReference>
<proteinExistence type="inferred from homology"/>
<protein>
    <recommendedName>
        <fullName evidence="6">Agmatinase</fullName>
    </recommendedName>
</protein>
<sequence length="342" mass="37305">MPSNRITINDMLMSKLIKPMSKNKKSRSPVTGQEYQASSEPRYSGIPTFMRSPLASSLDDVEIALIGVPYDGGVTNRAGARHGPREIRNQSSLMRGYHHVTRVNPFDQAKIADVGDVILSQQYNHEVVVDDISNFFSEIKKAGVIPLSAGGDHSITYPIFKGIAKDGPIGMIHIDAHTDTWGEIWGSKFHHGSPFRLAVEDGLLDPKRTIQIGIRGAQNFLDGIDFSLSSGMRVVFIEELQELGIKKIIREARKVVGDGPVYLSFDVDGLDPVYAPGTGTPEVGGITTLEAQQFLRGLLGLNFIGGDVVEVAPPFDQTGNTALVGATMMYEILCLFSNQFSK</sequence>
<dbReference type="EMBL" id="UINC01016532">
    <property type="protein sequence ID" value="SVA68761.1"/>
    <property type="molecule type" value="Genomic_DNA"/>
</dbReference>
<reference evidence="5" key="1">
    <citation type="submission" date="2018-05" db="EMBL/GenBank/DDBJ databases">
        <authorList>
            <person name="Lanie J.A."/>
            <person name="Ng W.-L."/>
            <person name="Kazmierczak K.M."/>
            <person name="Andrzejewski T.M."/>
            <person name="Davidsen T.M."/>
            <person name="Wayne K.J."/>
            <person name="Tettelin H."/>
            <person name="Glass J.I."/>
            <person name="Rusch D."/>
            <person name="Podicherti R."/>
            <person name="Tsui H.-C.T."/>
            <person name="Winkler M.E."/>
        </authorList>
    </citation>
    <scope>NUCLEOTIDE SEQUENCE</scope>
</reference>
<dbReference type="Gene3D" id="3.40.800.10">
    <property type="entry name" value="Ureohydrolase domain"/>
    <property type="match status" value="1"/>
</dbReference>
<keyword evidence="2" id="KW-0479">Metal-binding</keyword>
<dbReference type="PANTHER" id="PTHR11358:SF26">
    <property type="entry name" value="GUANIDINO ACID HYDROLASE, MITOCHONDRIAL"/>
    <property type="match status" value="1"/>
</dbReference>
<feature type="compositionally biased region" description="Polar residues" evidence="4">
    <location>
        <begin position="28"/>
        <end position="40"/>
    </location>
</feature>
<dbReference type="GO" id="GO:0033389">
    <property type="term" value="P:putrescine biosynthetic process from arginine, via agmatine"/>
    <property type="evidence" value="ECO:0007669"/>
    <property type="project" value="TreeGrafter"/>
</dbReference>
<dbReference type="PRINTS" id="PR00116">
    <property type="entry name" value="ARGINASE"/>
</dbReference>
<dbReference type="PANTHER" id="PTHR11358">
    <property type="entry name" value="ARGINASE/AGMATINASE"/>
    <property type="match status" value="1"/>
</dbReference>
<dbReference type="CDD" id="cd11592">
    <property type="entry name" value="Agmatinase_PAH"/>
    <property type="match status" value="1"/>
</dbReference>
<keyword evidence="3" id="KW-0378">Hydrolase</keyword>
<dbReference type="InterPro" id="IPR020855">
    <property type="entry name" value="Ureohydrolase_Mn_BS"/>
</dbReference>
<evidence type="ECO:0000256" key="4">
    <source>
        <dbReference type="SAM" id="MobiDB-lite"/>
    </source>
</evidence>
<evidence type="ECO:0000256" key="1">
    <source>
        <dbReference type="ARBA" id="ARBA00009227"/>
    </source>
</evidence>
<dbReference type="PROSITE" id="PS01053">
    <property type="entry name" value="ARGINASE_1"/>
    <property type="match status" value="1"/>
</dbReference>
<dbReference type="GO" id="GO:0046872">
    <property type="term" value="F:metal ion binding"/>
    <property type="evidence" value="ECO:0007669"/>
    <property type="project" value="UniProtKB-KW"/>
</dbReference>
<name>A0A381XWG5_9ZZZZ</name>
<evidence type="ECO:0000256" key="3">
    <source>
        <dbReference type="ARBA" id="ARBA00022801"/>
    </source>
</evidence>
<evidence type="ECO:0000313" key="5">
    <source>
        <dbReference type="EMBL" id="SVA68761.1"/>
    </source>
</evidence>
<dbReference type="Pfam" id="PF00491">
    <property type="entry name" value="Arginase"/>
    <property type="match status" value="1"/>
</dbReference>
<dbReference type="InterPro" id="IPR023696">
    <property type="entry name" value="Ureohydrolase_dom_sf"/>
</dbReference>
<feature type="region of interest" description="Disordered" evidence="4">
    <location>
        <begin position="20"/>
        <end position="40"/>
    </location>
</feature>
<organism evidence="5">
    <name type="scientific">marine metagenome</name>
    <dbReference type="NCBI Taxonomy" id="408172"/>
    <lineage>
        <taxon>unclassified sequences</taxon>
        <taxon>metagenomes</taxon>
        <taxon>ecological metagenomes</taxon>
    </lineage>
</organism>